<reference evidence="3" key="1">
    <citation type="submission" date="2023-10" db="EMBL/GenBank/DDBJ databases">
        <title>Genome assembly of Pristionchus species.</title>
        <authorList>
            <person name="Yoshida K."/>
            <person name="Sommer R.J."/>
        </authorList>
    </citation>
    <scope>NUCLEOTIDE SEQUENCE</scope>
    <source>
        <strain evidence="3">RS5133</strain>
    </source>
</reference>
<dbReference type="PROSITE" id="PS50202">
    <property type="entry name" value="MSP"/>
    <property type="match status" value="1"/>
</dbReference>
<dbReference type="PANTHER" id="PTHR21513:SF19">
    <property type="entry name" value="MAJOR SPERM PROTEIN"/>
    <property type="match status" value="1"/>
</dbReference>
<dbReference type="InterPro" id="IPR013783">
    <property type="entry name" value="Ig-like_fold"/>
</dbReference>
<evidence type="ECO:0000313" key="3">
    <source>
        <dbReference type="EMBL" id="GMT17824.1"/>
    </source>
</evidence>
<evidence type="ECO:0000313" key="4">
    <source>
        <dbReference type="Proteomes" id="UP001432322"/>
    </source>
</evidence>
<comment type="caution">
    <text evidence="3">The sequence shown here is derived from an EMBL/GenBank/DDBJ whole genome shotgun (WGS) entry which is preliminary data.</text>
</comment>
<comment type="function">
    <text evidence="1">Central component in molecular interactions underlying sperm crawling. Forms an extensive filament system that extends from sperm villipoda, along the leading edge of the pseudopod.</text>
</comment>
<keyword evidence="1" id="KW-0206">Cytoskeleton</keyword>
<dbReference type="InterPro" id="IPR000535">
    <property type="entry name" value="MSP_dom"/>
</dbReference>
<name>A0AAV5VEF7_9BILA</name>
<keyword evidence="1" id="KW-0963">Cytoplasm</keyword>
<accession>A0AAV5VEF7</accession>
<dbReference type="EMBL" id="BTSY01000003">
    <property type="protein sequence ID" value="GMT17824.1"/>
    <property type="molecule type" value="Genomic_DNA"/>
</dbReference>
<dbReference type="AlphaFoldDB" id="A0AAV5VEF7"/>
<dbReference type="Gene3D" id="2.60.40.10">
    <property type="entry name" value="Immunoglobulins"/>
    <property type="match status" value="1"/>
</dbReference>
<keyword evidence="4" id="KW-1185">Reference proteome</keyword>
<protein>
    <recommendedName>
        <fullName evidence="1">Major sperm protein</fullName>
    </recommendedName>
</protein>
<dbReference type="SUPFAM" id="SSF49354">
    <property type="entry name" value="PapD-like"/>
    <property type="match status" value="1"/>
</dbReference>
<evidence type="ECO:0000256" key="1">
    <source>
        <dbReference type="RuleBase" id="RU003425"/>
    </source>
</evidence>
<dbReference type="InterPro" id="IPR008962">
    <property type="entry name" value="PapD-like_sf"/>
</dbReference>
<proteinExistence type="predicted"/>
<evidence type="ECO:0000259" key="2">
    <source>
        <dbReference type="PROSITE" id="PS50202"/>
    </source>
</evidence>
<gene>
    <name evidence="3" type="ORF">PFISCL1PPCAC_9121</name>
</gene>
<feature type="domain" description="MSP" evidence="2">
    <location>
        <begin position="28"/>
        <end position="142"/>
    </location>
</feature>
<dbReference type="Proteomes" id="UP001432322">
    <property type="component" value="Unassembled WGS sequence"/>
</dbReference>
<dbReference type="PANTHER" id="PTHR21513">
    <property type="entry name" value="MAJOR SPERM PROTEIN"/>
    <property type="match status" value="1"/>
</dbReference>
<feature type="non-terminal residue" evidence="3">
    <location>
        <position position="1"/>
    </location>
</feature>
<organism evidence="3 4">
    <name type="scientific">Pristionchus fissidentatus</name>
    <dbReference type="NCBI Taxonomy" id="1538716"/>
    <lineage>
        <taxon>Eukaryota</taxon>
        <taxon>Metazoa</taxon>
        <taxon>Ecdysozoa</taxon>
        <taxon>Nematoda</taxon>
        <taxon>Chromadorea</taxon>
        <taxon>Rhabditida</taxon>
        <taxon>Rhabditina</taxon>
        <taxon>Diplogasteromorpha</taxon>
        <taxon>Diplogasteroidea</taxon>
        <taxon>Neodiplogasteridae</taxon>
        <taxon>Pristionchus</taxon>
    </lineage>
</organism>
<sequence>RSLPAVAGYSTPLHRSMGATSSRPPLQGVEIAPDNVTFSCRSTRTATFIDVIVSNYTDQRCCYKVLCTSKYIFRVAPKTGFVPSCGSTSVRLIFRNRKVVNSTHHHFDVLIIFNDTVTDASEVFQSKSVKPDGVIRLPVAFTQLPAEAPEEANEAAAAPERFRFF</sequence>
<dbReference type="Pfam" id="PF00635">
    <property type="entry name" value="Motile_Sperm"/>
    <property type="match status" value="1"/>
</dbReference>